<proteinExistence type="predicted"/>
<evidence type="ECO:0000256" key="2">
    <source>
        <dbReference type="ARBA" id="ARBA00023136"/>
    </source>
</evidence>
<keyword evidence="5" id="KW-0732">Signal</keyword>
<dbReference type="RefSeq" id="WP_130144892.1">
    <property type="nucleotide sequence ID" value="NZ_SGSU01000006.1"/>
</dbReference>
<dbReference type="GO" id="GO:0009279">
    <property type="term" value="C:cell outer membrane"/>
    <property type="evidence" value="ECO:0007669"/>
    <property type="project" value="UniProtKB-SubCell"/>
</dbReference>
<dbReference type="SUPFAM" id="SSF103088">
    <property type="entry name" value="OmpA-like"/>
    <property type="match status" value="1"/>
</dbReference>
<dbReference type="InterPro" id="IPR050330">
    <property type="entry name" value="Bact_OuterMem_StrucFunc"/>
</dbReference>
<sequence>MKTTLLCLAVLGSCISTVSAEHAQDVASQQRPSTVQINELATVLEQQYRQSAGPARYQAYKGKMWLSYAQNERSEGSLTSAGLEAWQQAKMISNGLQRHETLSLTTPILSASQVMRRDLWQQIEYLKQSGAIDKAPESLAHAEIMLVWAAAEYCELGWRHANEHFHAAEQALYQAIELSKIKPVPINGAMNELPSMAELNGQGCHGVTAEFWPLNKAIELKAAHKVQNVVHFASNSAELSLASQAVLDQLLNVLQKYSKIDVTLLGYTDKRATQKYNLELAQRRIQSVQDYLATQGIAAERIQSEAKGAVDLQTDADLRLASAKSRRVVLQLSSSEQLQVRLEPQWQDLQIESDQQKAKVN</sequence>
<dbReference type="InterPro" id="IPR006665">
    <property type="entry name" value="OmpA-like"/>
</dbReference>
<organism evidence="7 8">
    <name type="scientific">Acinetobacter bouvetii</name>
    <dbReference type="NCBI Taxonomy" id="202951"/>
    <lineage>
        <taxon>Bacteria</taxon>
        <taxon>Pseudomonadati</taxon>
        <taxon>Pseudomonadota</taxon>
        <taxon>Gammaproteobacteria</taxon>
        <taxon>Moraxellales</taxon>
        <taxon>Moraxellaceae</taxon>
        <taxon>Acinetobacter</taxon>
    </lineage>
</organism>
<dbReference type="PANTHER" id="PTHR30329:SF21">
    <property type="entry name" value="LIPOPROTEIN YIAD-RELATED"/>
    <property type="match status" value="1"/>
</dbReference>
<name>A0A4Q7AVR0_9GAMM</name>
<evidence type="ECO:0000256" key="3">
    <source>
        <dbReference type="ARBA" id="ARBA00023237"/>
    </source>
</evidence>
<keyword evidence="2 4" id="KW-0472">Membrane</keyword>
<gene>
    <name evidence="7" type="ORF">EXE25_06535</name>
</gene>
<protein>
    <submittedName>
        <fullName evidence="7">OmpA family protein</fullName>
    </submittedName>
</protein>
<evidence type="ECO:0000256" key="4">
    <source>
        <dbReference type="PROSITE-ProRule" id="PRU00473"/>
    </source>
</evidence>
<dbReference type="STRING" id="202951.GCA_001485025_02159"/>
<evidence type="ECO:0000256" key="1">
    <source>
        <dbReference type="ARBA" id="ARBA00004442"/>
    </source>
</evidence>
<dbReference type="PROSITE" id="PS51123">
    <property type="entry name" value="OMPA_2"/>
    <property type="match status" value="1"/>
</dbReference>
<feature type="signal peptide" evidence="5">
    <location>
        <begin position="1"/>
        <end position="23"/>
    </location>
</feature>
<dbReference type="AlphaFoldDB" id="A0A4Q7AVR0"/>
<dbReference type="Gene3D" id="3.30.1330.60">
    <property type="entry name" value="OmpA-like domain"/>
    <property type="match status" value="1"/>
</dbReference>
<evidence type="ECO:0000313" key="7">
    <source>
        <dbReference type="EMBL" id="RZG67621.1"/>
    </source>
</evidence>
<dbReference type="InterPro" id="IPR036737">
    <property type="entry name" value="OmpA-like_sf"/>
</dbReference>
<dbReference type="Proteomes" id="UP000293483">
    <property type="component" value="Unassembled WGS sequence"/>
</dbReference>
<comment type="subcellular location">
    <subcellularLocation>
        <location evidence="1">Cell outer membrane</location>
    </subcellularLocation>
</comment>
<dbReference type="PANTHER" id="PTHR30329">
    <property type="entry name" value="STATOR ELEMENT OF FLAGELLAR MOTOR COMPLEX"/>
    <property type="match status" value="1"/>
</dbReference>
<keyword evidence="3" id="KW-0998">Cell outer membrane</keyword>
<dbReference type="CDD" id="cd07185">
    <property type="entry name" value="OmpA_C-like"/>
    <property type="match status" value="1"/>
</dbReference>
<reference evidence="7 8" key="1">
    <citation type="submission" date="2019-02" db="EMBL/GenBank/DDBJ databases">
        <title>The Batch Genome Submission of Acinetobacter spp. strains.</title>
        <authorList>
            <person name="Qin J."/>
            <person name="Hu Y."/>
            <person name="Ye H."/>
            <person name="Wei L."/>
            <person name="Feng Y."/>
            <person name="Zong Z."/>
        </authorList>
    </citation>
    <scope>NUCLEOTIDE SEQUENCE [LARGE SCALE GENOMIC DNA]</scope>
    <source>
        <strain evidence="7 8">WCHABo060081</strain>
    </source>
</reference>
<dbReference type="PRINTS" id="PR01021">
    <property type="entry name" value="OMPADOMAIN"/>
</dbReference>
<dbReference type="Pfam" id="PF00691">
    <property type="entry name" value="OmpA"/>
    <property type="match status" value="1"/>
</dbReference>
<feature type="domain" description="OmpA-like" evidence="6">
    <location>
        <begin position="219"/>
        <end position="336"/>
    </location>
</feature>
<evidence type="ECO:0000256" key="5">
    <source>
        <dbReference type="SAM" id="SignalP"/>
    </source>
</evidence>
<dbReference type="InterPro" id="IPR006664">
    <property type="entry name" value="OMP_bac"/>
</dbReference>
<evidence type="ECO:0000259" key="6">
    <source>
        <dbReference type="PROSITE" id="PS51123"/>
    </source>
</evidence>
<evidence type="ECO:0000313" key="8">
    <source>
        <dbReference type="Proteomes" id="UP000293483"/>
    </source>
</evidence>
<feature type="chain" id="PRO_5020282503" evidence="5">
    <location>
        <begin position="24"/>
        <end position="361"/>
    </location>
</feature>
<comment type="caution">
    <text evidence="7">The sequence shown here is derived from an EMBL/GenBank/DDBJ whole genome shotgun (WGS) entry which is preliminary data.</text>
</comment>
<dbReference type="EMBL" id="SGSU01000006">
    <property type="protein sequence ID" value="RZG67621.1"/>
    <property type="molecule type" value="Genomic_DNA"/>
</dbReference>
<accession>A0A4Q7AVR0</accession>